<gene>
    <name evidence="1" type="ORF">S03H2_17021</name>
</gene>
<accession>X1GIT4</accession>
<reference evidence="1" key="1">
    <citation type="journal article" date="2014" name="Front. Microbiol.">
        <title>High frequency of phylogenetically diverse reductive dehalogenase-homologous genes in deep subseafloor sedimentary metagenomes.</title>
        <authorList>
            <person name="Kawai M."/>
            <person name="Futagami T."/>
            <person name="Toyoda A."/>
            <person name="Takaki Y."/>
            <person name="Nishi S."/>
            <person name="Hori S."/>
            <person name="Arai W."/>
            <person name="Tsubouchi T."/>
            <person name="Morono Y."/>
            <person name="Uchiyama I."/>
            <person name="Ito T."/>
            <person name="Fujiyama A."/>
            <person name="Inagaki F."/>
            <person name="Takami H."/>
        </authorList>
    </citation>
    <scope>NUCLEOTIDE SEQUENCE</scope>
    <source>
        <strain evidence="1">Expedition CK06-06</strain>
    </source>
</reference>
<feature type="non-terminal residue" evidence="1">
    <location>
        <position position="82"/>
    </location>
</feature>
<evidence type="ECO:0008006" key="2">
    <source>
        <dbReference type="Google" id="ProtNLM"/>
    </source>
</evidence>
<organism evidence="1">
    <name type="scientific">marine sediment metagenome</name>
    <dbReference type="NCBI Taxonomy" id="412755"/>
    <lineage>
        <taxon>unclassified sequences</taxon>
        <taxon>metagenomes</taxon>
        <taxon>ecological metagenomes</taxon>
    </lineage>
</organism>
<sequence>MIRPLGKPQVPLKTDDLTQQKIEKKDKIVHIEIKGGEESVRFKADKHYVGEDKNYHAEGNVEIIFLKKREGKDVFIYGNEVV</sequence>
<comment type="caution">
    <text evidence="1">The sequence shown here is derived from an EMBL/GenBank/DDBJ whole genome shotgun (WGS) entry which is preliminary data.</text>
</comment>
<evidence type="ECO:0000313" key="1">
    <source>
        <dbReference type="EMBL" id="GAH44765.1"/>
    </source>
</evidence>
<dbReference type="AlphaFoldDB" id="X1GIT4"/>
<name>X1GIT4_9ZZZZ</name>
<protein>
    <recommendedName>
        <fullName evidence="2">Organic solvent tolerance-like N-terminal domain-containing protein</fullName>
    </recommendedName>
</protein>
<dbReference type="EMBL" id="BARU01008750">
    <property type="protein sequence ID" value="GAH44765.1"/>
    <property type="molecule type" value="Genomic_DNA"/>
</dbReference>
<proteinExistence type="predicted"/>